<sequence length="81" mass="9042">DFFGVRNLDEAQVYFSTLPAVHHHRLVEKLVGMAVEGTDADVQLVTELLTQAASKDLCSIDALKDDFRPLIEILRDMTIDA</sequence>
<evidence type="ECO:0000313" key="1">
    <source>
        <dbReference type="EMBL" id="KAJ7350753.1"/>
    </source>
</evidence>
<dbReference type="AlphaFoldDB" id="A0AAD7ETN9"/>
<reference evidence="1" key="1">
    <citation type="submission" date="2023-03" db="EMBL/GenBank/DDBJ databases">
        <title>Massive genome expansion in bonnet fungi (Mycena s.s.) driven by repeated elements and novel gene families across ecological guilds.</title>
        <authorList>
            <consortium name="Lawrence Berkeley National Laboratory"/>
            <person name="Harder C.B."/>
            <person name="Miyauchi S."/>
            <person name="Viragh M."/>
            <person name="Kuo A."/>
            <person name="Thoen E."/>
            <person name="Andreopoulos B."/>
            <person name="Lu D."/>
            <person name="Skrede I."/>
            <person name="Drula E."/>
            <person name="Henrissat B."/>
            <person name="Morin E."/>
            <person name="Kohler A."/>
            <person name="Barry K."/>
            <person name="LaButti K."/>
            <person name="Morin E."/>
            <person name="Salamov A."/>
            <person name="Lipzen A."/>
            <person name="Mereny Z."/>
            <person name="Hegedus B."/>
            <person name="Baldrian P."/>
            <person name="Stursova M."/>
            <person name="Weitz H."/>
            <person name="Taylor A."/>
            <person name="Grigoriev I.V."/>
            <person name="Nagy L.G."/>
            <person name="Martin F."/>
            <person name="Kauserud H."/>
        </authorList>
    </citation>
    <scope>NUCLEOTIDE SEQUENCE</scope>
    <source>
        <strain evidence="1">CBHHK002</strain>
    </source>
</reference>
<feature type="non-terminal residue" evidence="1">
    <location>
        <position position="1"/>
    </location>
</feature>
<gene>
    <name evidence="1" type="ORF">DFH08DRAFT_645071</name>
</gene>
<evidence type="ECO:0000313" key="2">
    <source>
        <dbReference type="Proteomes" id="UP001218218"/>
    </source>
</evidence>
<name>A0AAD7ETN9_9AGAR</name>
<dbReference type="Gene3D" id="1.25.40.180">
    <property type="match status" value="1"/>
</dbReference>
<protein>
    <submittedName>
        <fullName evidence="1">Uncharacterized protein</fullName>
    </submittedName>
</protein>
<accession>A0AAD7ETN9</accession>
<dbReference type="SUPFAM" id="SSF48371">
    <property type="entry name" value="ARM repeat"/>
    <property type="match status" value="1"/>
</dbReference>
<organism evidence="1 2">
    <name type="scientific">Mycena albidolilacea</name>
    <dbReference type="NCBI Taxonomy" id="1033008"/>
    <lineage>
        <taxon>Eukaryota</taxon>
        <taxon>Fungi</taxon>
        <taxon>Dikarya</taxon>
        <taxon>Basidiomycota</taxon>
        <taxon>Agaricomycotina</taxon>
        <taxon>Agaricomycetes</taxon>
        <taxon>Agaricomycetidae</taxon>
        <taxon>Agaricales</taxon>
        <taxon>Marasmiineae</taxon>
        <taxon>Mycenaceae</taxon>
        <taxon>Mycena</taxon>
    </lineage>
</organism>
<dbReference type="EMBL" id="JARIHO010000014">
    <property type="protein sequence ID" value="KAJ7350753.1"/>
    <property type="molecule type" value="Genomic_DNA"/>
</dbReference>
<proteinExistence type="predicted"/>
<dbReference type="Proteomes" id="UP001218218">
    <property type="component" value="Unassembled WGS sequence"/>
</dbReference>
<feature type="non-terminal residue" evidence="1">
    <location>
        <position position="81"/>
    </location>
</feature>
<keyword evidence="2" id="KW-1185">Reference proteome</keyword>
<comment type="caution">
    <text evidence="1">The sequence shown here is derived from an EMBL/GenBank/DDBJ whole genome shotgun (WGS) entry which is preliminary data.</text>
</comment>
<dbReference type="InterPro" id="IPR016024">
    <property type="entry name" value="ARM-type_fold"/>
</dbReference>